<dbReference type="Proteomes" id="UP000886595">
    <property type="component" value="Unassembled WGS sequence"/>
</dbReference>
<dbReference type="AlphaFoldDB" id="A0A8X8AVD2"/>
<evidence type="ECO:0000313" key="2">
    <source>
        <dbReference type="Proteomes" id="UP000886595"/>
    </source>
</evidence>
<proteinExistence type="predicted"/>
<dbReference type="EMBL" id="JAAMPC010000004">
    <property type="protein sequence ID" value="KAG2314304.1"/>
    <property type="molecule type" value="Genomic_DNA"/>
</dbReference>
<keyword evidence="2" id="KW-1185">Reference proteome</keyword>
<comment type="caution">
    <text evidence="1">The sequence shown here is derived from an EMBL/GenBank/DDBJ whole genome shotgun (WGS) entry which is preliminary data.</text>
</comment>
<gene>
    <name evidence="1" type="ORF">Bca52824_017426</name>
</gene>
<protein>
    <submittedName>
        <fullName evidence="1">Uncharacterized protein</fullName>
    </submittedName>
</protein>
<accession>A0A8X8AVD2</accession>
<reference evidence="1 2" key="1">
    <citation type="submission" date="2020-02" db="EMBL/GenBank/DDBJ databases">
        <authorList>
            <person name="Ma Q."/>
            <person name="Huang Y."/>
            <person name="Song X."/>
            <person name="Pei D."/>
        </authorList>
    </citation>
    <scope>NUCLEOTIDE SEQUENCE [LARGE SCALE GENOMIC DNA]</scope>
    <source>
        <strain evidence="1">Sxm20200214</strain>
        <tissue evidence="1">Leaf</tissue>
    </source>
</reference>
<name>A0A8X8AVD2_BRACI</name>
<evidence type="ECO:0000313" key="1">
    <source>
        <dbReference type="EMBL" id="KAG2314304.1"/>
    </source>
</evidence>
<organism evidence="1 2">
    <name type="scientific">Brassica carinata</name>
    <name type="common">Ethiopian mustard</name>
    <name type="synonym">Abyssinian cabbage</name>
    <dbReference type="NCBI Taxonomy" id="52824"/>
    <lineage>
        <taxon>Eukaryota</taxon>
        <taxon>Viridiplantae</taxon>
        <taxon>Streptophyta</taxon>
        <taxon>Embryophyta</taxon>
        <taxon>Tracheophyta</taxon>
        <taxon>Spermatophyta</taxon>
        <taxon>Magnoliopsida</taxon>
        <taxon>eudicotyledons</taxon>
        <taxon>Gunneridae</taxon>
        <taxon>Pentapetalae</taxon>
        <taxon>rosids</taxon>
        <taxon>malvids</taxon>
        <taxon>Brassicales</taxon>
        <taxon>Brassicaceae</taxon>
        <taxon>Brassiceae</taxon>
        <taxon>Brassica</taxon>
    </lineage>
</organism>
<sequence length="159" mass="17528">MAGQVLPNLPDKIMCKIIELVGEDSFYYLGGFLRAGKRGYALAHEPSVLKMCDVTPMVSFATCQIGNGGQFREFLPKCVNAGNTNAIYYEGLHAATIIGVEESIKISEPNVPMHRLSTLDVGIFNVCLGKDKEASKVIQQFAAYHADLRSDAILKWEMR</sequence>